<dbReference type="AlphaFoldDB" id="A0A1H1UZK8"/>
<proteinExistence type="predicted"/>
<dbReference type="RefSeq" id="WP_092542973.1">
    <property type="nucleotide sequence ID" value="NZ_BOMJ01000093.1"/>
</dbReference>
<keyword evidence="1" id="KW-0418">Kinase</keyword>
<keyword evidence="1" id="KW-0808">Transferase</keyword>
<protein>
    <submittedName>
        <fullName evidence="1">Predicted kinase</fullName>
    </submittedName>
</protein>
<dbReference type="Proteomes" id="UP000198688">
    <property type="component" value="Chromosome I"/>
</dbReference>
<sequence length="169" mass="18449">MTRLILLNGPPACGKSTIARLFVERHPLALTLDIDRIRDLIGGWRDQAGPAGLLARDIALAAARTHLTSGYDVVVPQLLARPQFIERAEALAAELGCPFHEVVLMDGRENALRRCAVRDGEVPAEIGAFYDRLVALMATRPAVRFVHSREGEIEQTYQDFLAVLGGGLP</sequence>
<dbReference type="GO" id="GO:0016301">
    <property type="term" value="F:kinase activity"/>
    <property type="evidence" value="ECO:0007669"/>
    <property type="project" value="UniProtKB-KW"/>
</dbReference>
<organism evidence="1 2">
    <name type="scientific">Actinoplanes derwentensis</name>
    <dbReference type="NCBI Taxonomy" id="113562"/>
    <lineage>
        <taxon>Bacteria</taxon>
        <taxon>Bacillati</taxon>
        <taxon>Actinomycetota</taxon>
        <taxon>Actinomycetes</taxon>
        <taxon>Micromonosporales</taxon>
        <taxon>Micromonosporaceae</taxon>
        <taxon>Actinoplanes</taxon>
    </lineage>
</organism>
<dbReference type="SUPFAM" id="SSF52540">
    <property type="entry name" value="P-loop containing nucleoside triphosphate hydrolases"/>
    <property type="match status" value="1"/>
</dbReference>
<dbReference type="STRING" id="113562.SAMN04489716_1595"/>
<evidence type="ECO:0000313" key="1">
    <source>
        <dbReference type="EMBL" id="SDS77895.1"/>
    </source>
</evidence>
<accession>A0A1H1UZK8</accession>
<dbReference type="OrthoDB" id="7837405at2"/>
<name>A0A1H1UZK8_9ACTN</name>
<dbReference type="EMBL" id="LT629758">
    <property type="protein sequence ID" value="SDS77895.1"/>
    <property type="molecule type" value="Genomic_DNA"/>
</dbReference>
<gene>
    <name evidence="1" type="ORF">SAMN04489716_1595</name>
</gene>
<reference evidence="1 2" key="1">
    <citation type="submission" date="2016-10" db="EMBL/GenBank/DDBJ databases">
        <authorList>
            <person name="de Groot N.N."/>
        </authorList>
    </citation>
    <scope>NUCLEOTIDE SEQUENCE [LARGE SCALE GENOMIC DNA]</scope>
    <source>
        <strain evidence="1 2">DSM 43941</strain>
    </source>
</reference>
<keyword evidence="2" id="KW-1185">Reference proteome</keyword>
<dbReference type="Pfam" id="PF13671">
    <property type="entry name" value="AAA_33"/>
    <property type="match status" value="1"/>
</dbReference>
<dbReference type="Gene3D" id="3.40.50.300">
    <property type="entry name" value="P-loop containing nucleotide triphosphate hydrolases"/>
    <property type="match status" value="1"/>
</dbReference>
<evidence type="ECO:0000313" key="2">
    <source>
        <dbReference type="Proteomes" id="UP000198688"/>
    </source>
</evidence>
<dbReference type="InterPro" id="IPR027417">
    <property type="entry name" value="P-loop_NTPase"/>
</dbReference>